<dbReference type="RefSeq" id="WP_091459855.1">
    <property type="nucleotide sequence ID" value="NZ_FNPD01000001.1"/>
</dbReference>
<proteinExistence type="predicted"/>
<dbReference type="EMBL" id="FNPD01000001">
    <property type="protein sequence ID" value="SDX66211.1"/>
    <property type="molecule type" value="Genomic_DNA"/>
</dbReference>
<gene>
    <name evidence="3" type="ORF">SAMN03080603_00160</name>
</gene>
<dbReference type="InterPro" id="IPR028098">
    <property type="entry name" value="Glyco_trans_4-like_N"/>
</dbReference>
<keyword evidence="3" id="KW-0808">Transferase</keyword>
<name>A0A1H3DIJ8_9BACT</name>
<dbReference type="Pfam" id="PF00534">
    <property type="entry name" value="Glycos_transf_1"/>
    <property type="match status" value="1"/>
</dbReference>
<feature type="domain" description="Glycosyltransferase subfamily 4-like N-terminal" evidence="2">
    <location>
        <begin position="13"/>
        <end position="156"/>
    </location>
</feature>
<dbReference type="Pfam" id="PF13439">
    <property type="entry name" value="Glyco_transf_4"/>
    <property type="match status" value="1"/>
</dbReference>
<dbReference type="AlphaFoldDB" id="A0A1H3DIJ8"/>
<organism evidence="3 4">
    <name type="scientific">Acetomicrobium thermoterrenum DSM 13490</name>
    <dbReference type="NCBI Taxonomy" id="1120987"/>
    <lineage>
        <taxon>Bacteria</taxon>
        <taxon>Thermotogati</taxon>
        <taxon>Synergistota</taxon>
        <taxon>Synergistia</taxon>
        <taxon>Synergistales</taxon>
        <taxon>Acetomicrobiaceae</taxon>
        <taxon>Acetomicrobium</taxon>
    </lineage>
</organism>
<protein>
    <submittedName>
        <fullName evidence="3">Glycosyltransferase involved in cell wall bisynthesis</fullName>
    </submittedName>
</protein>
<dbReference type="InterPro" id="IPR001296">
    <property type="entry name" value="Glyco_trans_1"/>
</dbReference>
<dbReference type="Gene3D" id="3.40.50.2000">
    <property type="entry name" value="Glycogen Phosphorylase B"/>
    <property type="match status" value="2"/>
</dbReference>
<feature type="domain" description="Glycosyl transferase family 1" evidence="1">
    <location>
        <begin position="177"/>
        <end position="320"/>
    </location>
</feature>
<evidence type="ECO:0000259" key="2">
    <source>
        <dbReference type="Pfam" id="PF13439"/>
    </source>
</evidence>
<dbReference type="CDD" id="cd03811">
    <property type="entry name" value="GT4_GT28_WabH-like"/>
    <property type="match status" value="1"/>
</dbReference>
<dbReference type="PANTHER" id="PTHR12526">
    <property type="entry name" value="GLYCOSYLTRANSFERASE"/>
    <property type="match status" value="1"/>
</dbReference>
<sequence length="350" mass="39120">MKKILQAIDAGGWGGAEKVVVMISNGLAGMGYDVEVWVRKGSLLVEHLSSEVKVRVVPFFNDYEPITPWLFARALKTHDIVNVHLGRAAKLSGYIMPFLSAEFKKRLFCHMHSYHKPKHYKGHKQIICVSKAVEDYVKKTMPWVERTWVVYNGIDIKDAKNVTPLFSKDDLVLRIGLLATFKAQKGHSDLLKAFAKICDCFSVELMLGGDGPLLQEMKNLAGSLGISEKVKFIGHIPPDEVFNFWRSLDVACVPSNVEGFPLSLLEAMACGLPIVGYEEPGIKEAIGDMGILLPVGDIDGLSKTLKKVIEDEMLRVKLSDMSLKRSKQFTKENMIKQIIKVYEDALNNKV</sequence>
<accession>A0A1H3DIJ8</accession>
<reference evidence="4" key="1">
    <citation type="submission" date="2016-10" db="EMBL/GenBank/DDBJ databases">
        <authorList>
            <person name="Varghese N."/>
            <person name="Submissions S."/>
        </authorList>
    </citation>
    <scope>NUCLEOTIDE SEQUENCE [LARGE SCALE GENOMIC DNA]</scope>
    <source>
        <strain evidence="4">DSM 13490</strain>
    </source>
</reference>
<evidence type="ECO:0000313" key="4">
    <source>
        <dbReference type="Proteomes" id="UP000199266"/>
    </source>
</evidence>
<dbReference type="SUPFAM" id="SSF53756">
    <property type="entry name" value="UDP-Glycosyltransferase/glycogen phosphorylase"/>
    <property type="match status" value="1"/>
</dbReference>
<evidence type="ECO:0000259" key="1">
    <source>
        <dbReference type="Pfam" id="PF00534"/>
    </source>
</evidence>
<dbReference type="GO" id="GO:0016757">
    <property type="term" value="F:glycosyltransferase activity"/>
    <property type="evidence" value="ECO:0007669"/>
    <property type="project" value="InterPro"/>
</dbReference>
<evidence type="ECO:0000313" key="3">
    <source>
        <dbReference type="EMBL" id="SDX66211.1"/>
    </source>
</evidence>
<dbReference type="Proteomes" id="UP000199266">
    <property type="component" value="Unassembled WGS sequence"/>
</dbReference>
<dbReference type="PANTHER" id="PTHR12526:SF630">
    <property type="entry name" value="GLYCOSYLTRANSFERASE"/>
    <property type="match status" value="1"/>
</dbReference>
<keyword evidence="4" id="KW-1185">Reference proteome</keyword>